<dbReference type="Pfam" id="PF00551">
    <property type="entry name" value="Formyl_trans_N"/>
    <property type="match status" value="1"/>
</dbReference>
<dbReference type="EMBL" id="AGEL01000003">
    <property type="protein sequence ID" value="EHO17964.1"/>
    <property type="molecule type" value="Genomic_DNA"/>
</dbReference>
<evidence type="ECO:0000256" key="1">
    <source>
        <dbReference type="ARBA" id="ARBA00002606"/>
    </source>
</evidence>
<dbReference type="SUPFAM" id="SSF53328">
    <property type="entry name" value="Formyltransferase"/>
    <property type="match status" value="1"/>
</dbReference>
<dbReference type="GO" id="GO:0005829">
    <property type="term" value="C:cytosol"/>
    <property type="evidence" value="ECO:0007669"/>
    <property type="project" value="TreeGrafter"/>
</dbReference>
<feature type="domain" description="Formyl transferase C-terminal" evidence="10">
    <location>
        <begin position="204"/>
        <end position="300"/>
    </location>
</feature>
<dbReference type="InterPro" id="IPR002376">
    <property type="entry name" value="Formyl_transf_N"/>
</dbReference>
<dbReference type="InterPro" id="IPR005793">
    <property type="entry name" value="Formyl_trans_C"/>
</dbReference>
<dbReference type="PANTHER" id="PTHR11138:SF5">
    <property type="entry name" value="METHIONYL-TRNA FORMYLTRANSFERASE, MITOCHONDRIAL"/>
    <property type="match status" value="1"/>
</dbReference>
<dbReference type="InterPro" id="IPR037022">
    <property type="entry name" value="Formyl_trans_C_sf"/>
</dbReference>
<dbReference type="Gene3D" id="3.10.25.10">
    <property type="entry name" value="Formyl transferase, C-terminal domain"/>
    <property type="match status" value="1"/>
</dbReference>
<dbReference type="InterPro" id="IPR041711">
    <property type="entry name" value="Met-tRNA-FMT_N"/>
</dbReference>
<comment type="catalytic activity">
    <reaction evidence="7 8">
        <text>L-methionyl-tRNA(fMet) + (6R)-10-formyltetrahydrofolate = N-formyl-L-methionyl-tRNA(fMet) + (6S)-5,6,7,8-tetrahydrofolate + H(+)</text>
        <dbReference type="Rhea" id="RHEA:24380"/>
        <dbReference type="Rhea" id="RHEA-COMP:9952"/>
        <dbReference type="Rhea" id="RHEA-COMP:9953"/>
        <dbReference type="ChEBI" id="CHEBI:15378"/>
        <dbReference type="ChEBI" id="CHEBI:57453"/>
        <dbReference type="ChEBI" id="CHEBI:78530"/>
        <dbReference type="ChEBI" id="CHEBI:78844"/>
        <dbReference type="ChEBI" id="CHEBI:195366"/>
        <dbReference type="EC" id="2.1.2.9"/>
    </reaction>
</comment>
<feature type="binding site" evidence="8">
    <location>
        <begin position="109"/>
        <end position="112"/>
    </location>
    <ligand>
        <name>(6S)-5,6,7,8-tetrahydrofolate</name>
        <dbReference type="ChEBI" id="CHEBI:57453"/>
    </ligand>
</feature>
<dbReference type="SUPFAM" id="SSF50486">
    <property type="entry name" value="FMT C-terminal domain-like"/>
    <property type="match status" value="1"/>
</dbReference>
<comment type="similarity">
    <text evidence="2 8">Belongs to the Fmt family.</text>
</comment>
<protein>
    <recommendedName>
        <fullName evidence="4 8">Methionyl-tRNA formyltransferase</fullName>
        <ecNumber evidence="3 8">2.1.2.9</ecNumber>
    </recommendedName>
</protein>
<dbReference type="GeneID" id="86939947"/>
<dbReference type="CDD" id="cd08704">
    <property type="entry name" value="Met_tRNA_FMT_C"/>
    <property type="match status" value="1"/>
</dbReference>
<feature type="domain" description="Formyl transferase N-terminal" evidence="9">
    <location>
        <begin position="1"/>
        <end position="179"/>
    </location>
</feature>
<dbReference type="GO" id="GO:0004479">
    <property type="term" value="F:methionyl-tRNA formyltransferase activity"/>
    <property type="evidence" value="ECO:0007669"/>
    <property type="project" value="UniProtKB-UniRule"/>
</dbReference>
<comment type="function">
    <text evidence="1 8">Attaches a formyl group to the free amino group of methionyl-tRNA(fMet). The formyl group appears to play a dual role in the initiator identity of N-formylmethionyl-tRNA by promoting its recognition by IF2 and preventing the misappropriation of this tRNA by the elongation apparatus.</text>
</comment>
<keyword evidence="5 8" id="KW-0808">Transferase</keyword>
<dbReference type="InterPro" id="IPR011034">
    <property type="entry name" value="Formyl_transferase-like_C_sf"/>
</dbReference>
<evidence type="ECO:0000259" key="9">
    <source>
        <dbReference type="Pfam" id="PF00551"/>
    </source>
</evidence>
<dbReference type="RefSeq" id="WP_009531983.1">
    <property type="nucleotide sequence ID" value="NZ_JH590861.1"/>
</dbReference>
<evidence type="ECO:0000259" key="10">
    <source>
        <dbReference type="Pfam" id="PF02911"/>
    </source>
</evidence>
<name>A0AA36Y6A6_9FIRM</name>
<evidence type="ECO:0000256" key="3">
    <source>
        <dbReference type="ARBA" id="ARBA00012261"/>
    </source>
</evidence>
<sequence length="318" mass="34257">MRIVYFGTPDFAVAPLVALHEAGHEIVLVVTQPDKPRGRGHALQFPPVKEAALRLGIPVAQPERARNADFIGLLRAQKAELFVVTAFGQILPKEILELPRYGCVNIHASLLPAYRGAAPIQWAVIDGQKESGITTMQMDEGLDTGDILRRYPLPIGPDETGGSLFAKLEKLGAEAILDTVRGLEAGSIVPEKQGETTTAYAKMLRKEMGNLDFTRDAASLLRLIRGLDPWPGTFTYLHGKLLKIKQATEGGEASGKVPGEILAADSRGIFVQTGAGALCITVLQPEGKKAMAAADWLRGAKVQPGDRLQRSRNAENKG</sequence>
<dbReference type="Gene3D" id="3.40.50.170">
    <property type="entry name" value="Formyl transferase, N-terminal domain"/>
    <property type="match status" value="1"/>
</dbReference>
<evidence type="ECO:0000256" key="4">
    <source>
        <dbReference type="ARBA" id="ARBA00016014"/>
    </source>
</evidence>
<comment type="caution">
    <text evidence="11">The sequence shown here is derived from an EMBL/GenBank/DDBJ whole genome shotgun (WGS) entry which is preliminary data.</text>
</comment>
<evidence type="ECO:0000256" key="2">
    <source>
        <dbReference type="ARBA" id="ARBA00010699"/>
    </source>
</evidence>
<dbReference type="InterPro" id="IPR036477">
    <property type="entry name" value="Formyl_transf_N_sf"/>
</dbReference>
<reference evidence="11 12" key="1">
    <citation type="submission" date="2011-10" db="EMBL/GenBank/DDBJ databases">
        <title>The Genome Sequence of Lachnospiraceae bacterium ACC2.</title>
        <authorList>
            <consortium name="The Broad Institute Genome Sequencing Platform"/>
            <person name="Earl A."/>
            <person name="Ward D."/>
            <person name="Feldgarden M."/>
            <person name="Gevers D."/>
            <person name="Sizova M."/>
            <person name="Hazen A."/>
            <person name="Epstein S."/>
            <person name="Young S.K."/>
            <person name="Zeng Q."/>
            <person name="Gargeya S."/>
            <person name="Fitzgerald M."/>
            <person name="Haas B."/>
            <person name="Abouelleil A."/>
            <person name="Alvarado L."/>
            <person name="Arachchi H.M."/>
            <person name="Berlin A."/>
            <person name="Brown A."/>
            <person name="Chapman S.B."/>
            <person name="Chen Z."/>
            <person name="Dunbar C."/>
            <person name="Freedman E."/>
            <person name="Gearin G."/>
            <person name="Goldberg J."/>
            <person name="Griggs A."/>
            <person name="Gujja S."/>
            <person name="Heiman D."/>
            <person name="Howarth C."/>
            <person name="Larson L."/>
            <person name="Lui A."/>
            <person name="MacDonald P.J.P."/>
            <person name="Montmayeur A."/>
            <person name="Murphy C."/>
            <person name="Neiman D."/>
            <person name="Pearson M."/>
            <person name="Priest M."/>
            <person name="Roberts A."/>
            <person name="Saif S."/>
            <person name="Shea T."/>
            <person name="Shenoy N."/>
            <person name="Sisk P."/>
            <person name="Stolte C."/>
            <person name="Sykes S."/>
            <person name="Wortman J."/>
            <person name="Nusbaum C."/>
            <person name="Birren B."/>
        </authorList>
    </citation>
    <scope>NUCLEOTIDE SEQUENCE [LARGE SCALE GENOMIC DNA]</scope>
    <source>
        <strain evidence="11 12">ACC2</strain>
    </source>
</reference>
<gene>
    <name evidence="8" type="primary">fmt</name>
    <name evidence="11" type="ORF">HMPREF9623_00148</name>
</gene>
<evidence type="ECO:0000256" key="8">
    <source>
        <dbReference type="HAMAP-Rule" id="MF_00182"/>
    </source>
</evidence>
<dbReference type="InterPro" id="IPR005794">
    <property type="entry name" value="Fmt"/>
</dbReference>
<dbReference type="AlphaFoldDB" id="A0AA36Y6A6"/>
<dbReference type="InterPro" id="IPR001555">
    <property type="entry name" value="GART_AS"/>
</dbReference>
<accession>A0AA36Y6A6</accession>
<evidence type="ECO:0000313" key="11">
    <source>
        <dbReference type="EMBL" id="EHO17964.1"/>
    </source>
</evidence>
<evidence type="ECO:0000256" key="5">
    <source>
        <dbReference type="ARBA" id="ARBA00022679"/>
    </source>
</evidence>
<evidence type="ECO:0000313" key="12">
    <source>
        <dbReference type="Proteomes" id="UP000018466"/>
    </source>
</evidence>
<proteinExistence type="inferred from homology"/>
<dbReference type="HAMAP" id="MF_00182">
    <property type="entry name" value="Formyl_trans"/>
    <property type="match status" value="1"/>
</dbReference>
<organism evidence="11 12">
    <name type="scientific">Stomatobaculum longum</name>
    <dbReference type="NCBI Taxonomy" id="796942"/>
    <lineage>
        <taxon>Bacteria</taxon>
        <taxon>Bacillati</taxon>
        <taxon>Bacillota</taxon>
        <taxon>Clostridia</taxon>
        <taxon>Lachnospirales</taxon>
        <taxon>Lachnospiraceae</taxon>
        <taxon>Stomatobaculum</taxon>
    </lineage>
</organism>
<dbReference type="PANTHER" id="PTHR11138">
    <property type="entry name" value="METHIONYL-TRNA FORMYLTRANSFERASE"/>
    <property type="match status" value="1"/>
</dbReference>
<dbReference type="Pfam" id="PF02911">
    <property type="entry name" value="Formyl_trans_C"/>
    <property type="match status" value="1"/>
</dbReference>
<evidence type="ECO:0000256" key="6">
    <source>
        <dbReference type="ARBA" id="ARBA00022917"/>
    </source>
</evidence>
<dbReference type="PROSITE" id="PS00373">
    <property type="entry name" value="GART"/>
    <property type="match status" value="1"/>
</dbReference>
<dbReference type="EC" id="2.1.2.9" evidence="3 8"/>
<dbReference type="NCBIfam" id="TIGR00460">
    <property type="entry name" value="fmt"/>
    <property type="match status" value="1"/>
</dbReference>
<dbReference type="InterPro" id="IPR044135">
    <property type="entry name" value="Met-tRNA-FMT_C"/>
</dbReference>
<evidence type="ECO:0000256" key="7">
    <source>
        <dbReference type="ARBA" id="ARBA00048558"/>
    </source>
</evidence>
<dbReference type="Proteomes" id="UP000018466">
    <property type="component" value="Unassembled WGS sequence"/>
</dbReference>
<keyword evidence="6 8" id="KW-0648">Protein biosynthesis</keyword>
<keyword evidence="12" id="KW-1185">Reference proteome</keyword>
<dbReference type="CDD" id="cd08646">
    <property type="entry name" value="FMT_core_Met-tRNA-FMT_N"/>
    <property type="match status" value="1"/>
</dbReference>